<comment type="caution">
    <text evidence="1">The sequence shown here is derived from an EMBL/GenBank/DDBJ whole genome shotgun (WGS) entry which is preliminary data.</text>
</comment>
<accession>A0ABP1Q5D8</accession>
<evidence type="ECO:0000313" key="1">
    <source>
        <dbReference type="EMBL" id="CAL8087428.1"/>
    </source>
</evidence>
<proteinExistence type="predicted"/>
<evidence type="ECO:0000313" key="2">
    <source>
        <dbReference type="Proteomes" id="UP001642540"/>
    </source>
</evidence>
<keyword evidence="2" id="KW-1185">Reference proteome</keyword>
<gene>
    <name evidence="1" type="ORF">ODALV1_LOCUS6737</name>
</gene>
<name>A0ABP1Q5D8_9HEXA</name>
<organism evidence="1 2">
    <name type="scientific">Orchesella dallaii</name>
    <dbReference type="NCBI Taxonomy" id="48710"/>
    <lineage>
        <taxon>Eukaryota</taxon>
        <taxon>Metazoa</taxon>
        <taxon>Ecdysozoa</taxon>
        <taxon>Arthropoda</taxon>
        <taxon>Hexapoda</taxon>
        <taxon>Collembola</taxon>
        <taxon>Entomobryomorpha</taxon>
        <taxon>Entomobryoidea</taxon>
        <taxon>Orchesellidae</taxon>
        <taxon>Orchesellinae</taxon>
        <taxon>Orchesella</taxon>
    </lineage>
</organism>
<protein>
    <submittedName>
        <fullName evidence="1">Uncharacterized protein</fullName>
    </submittedName>
</protein>
<reference evidence="1 2" key="1">
    <citation type="submission" date="2024-08" db="EMBL/GenBank/DDBJ databases">
        <authorList>
            <person name="Cucini C."/>
            <person name="Frati F."/>
        </authorList>
    </citation>
    <scope>NUCLEOTIDE SEQUENCE [LARGE SCALE GENOMIC DNA]</scope>
</reference>
<dbReference type="EMBL" id="CAXLJM020000020">
    <property type="protein sequence ID" value="CAL8087428.1"/>
    <property type="molecule type" value="Genomic_DNA"/>
</dbReference>
<dbReference type="Proteomes" id="UP001642540">
    <property type="component" value="Unassembled WGS sequence"/>
</dbReference>
<sequence length="181" mass="20837">MQQSYPELSSDGAEESSRGGWVSMLSNGGLTEPSSVWFATFKKFEEYFNTVHSVDAVCLAPGVVKKFTMLLEESHPFIQRDILEFYSHCRLQIRIKYLNVRMEDEKIKRKESQRQDEEDQRGMLCKDYYNPFRVSNYGTLEQDNAMDYVGCGDIGNNILSKVASVSDDLVEAVPFFEEVQR</sequence>